<evidence type="ECO:0000313" key="2">
    <source>
        <dbReference type="EMBL" id="RVT90812.1"/>
    </source>
</evidence>
<dbReference type="SUPFAM" id="SSF53474">
    <property type="entry name" value="alpha/beta-Hydrolases"/>
    <property type="match status" value="1"/>
</dbReference>
<dbReference type="Proteomes" id="UP000282971">
    <property type="component" value="Unassembled WGS sequence"/>
</dbReference>
<accession>A0A437LZI2</accession>
<sequence>MMQVSGIGAAAFRSPGVFDGVAATRELSRPAEPATIAPAARPEPASSSNAELRAHALMAQDVYNDRASPPAGYRTASTAELKELGLDPAMLARGDFRARVYVGGTADNPTYTIAFRGSQSAGDWVTNLRQGVGMDSVHYRQALEIGERIGRSDLAGKVDFTGHSLGGGLASAAALAAGRPADTFNAAGLSDKTIEQAAAIRGDAGGSRPRVDAWFVRGEVLSGAQDGGDRVAGFVLGGIPGALLADAPPAYGVRHGLDAQAPDDKNWVERHNPVDKHGMDWVLNSLPH</sequence>
<dbReference type="AlphaFoldDB" id="A0A437LZI2"/>
<keyword evidence="3" id="KW-1185">Reference proteome</keyword>
<dbReference type="Gene3D" id="3.40.50.1820">
    <property type="entry name" value="alpha/beta hydrolase"/>
    <property type="match status" value="1"/>
</dbReference>
<organism evidence="2 3">
    <name type="scientific">Sphingomonas crocodyli</name>
    <dbReference type="NCBI Taxonomy" id="1979270"/>
    <lineage>
        <taxon>Bacteria</taxon>
        <taxon>Pseudomonadati</taxon>
        <taxon>Pseudomonadota</taxon>
        <taxon>Alphaproteobacteria</taxon>
        <taxon>Sphingomonadales</taxon>
        <taxon>Sphingomonadaceae</taxon>
        <taxon>Sphingomonas</taxon>
    </lineage>
</organism>
<comment type="caution">
    <text evidence="2">The sequence shown here is derived from an EMBL/GenBank/DDBJ whole genome shotgun (WGS) entry which is preliminary data.</text>
</comment>
<name>A0A437LZI2_9SPHN</name>
<proteinExistence type="predicted"/>
<feature type="compositionally biased region" description="Low complexity" evidence="1">
    <location>
        <begin position="37"/>
        <end position="49"/>
    </location>
</feature>
<evidence type="ECO:0000256" key="1">
    <source>
        <dbReference type="SAM" id="MobiDB-lite"/>
    </source>
</evidence>
<dbReference type="RefSeq" id="WP_127744828.1">
    <property type="nucleotide sequence ID" value="NZ_SACN01000002.1"/>
</dbReference>
<evidence type="ECO:0008006" key="4">
    <source>
        <dbReference type="Google" id="ProtNLM"/>
    </source>
</evidence>
<feature type="region of interest" description="Disordered" evidence="1">
    <location>
        <begin position="29"/>
        <end position="49"/>
    </location>
</feature>
<dbReference type="OrthoDB" id="7560402at2"/>
<evidence type="ECO:0000313" key="3">
    <source>
        <dbReference type="Proteomes" id="UP000282971"/>
    </source>
</evidence>
<dbReference type="EMBL" id="SACN01000002">
    <property type="protein sequence ID" value="RVT90812.1"/>
    <property type="molecule type" value="Genomic_DNA"/>
</dbReference>
<dbReference type="InterPro" id="IPR029058">
    <property type="entry name" value="AB_hydrolase_fold"/>
</dbReference>
<protein>
    <recommendedName>
        <fullName evidence="4">DUF2974 domain-containing protein</fullName>
    </recommendedName>
</protein>
<gene>
    <name evidence="2" type="ORF">EOD43_14790</name>
</gene>
<dbReference type="Pfam" id="PF26363">
    <property type="entry name" value="Phospholipase-like"/>
    <property type="match status" value="1"/>
</dbReference>
<reference evidence="2 3" key="1">
    <citation type="submission" date="2019-01" db="EMBL/GenBank/DDBJ databases">
        <authorList>
            <person name="Chen W.-M."/>
        </authorList>
    </citation>
    <scope>NUCLEOTIDE SEQUENCE [LARGE SCALE GENOMIC DNA]</scope>
    <source>
        <strain evidence="2 3">CCP-7</strain>
    </source>
</reference>